<accession>A0A8K0JI91</accession>
<proteinExistence type="predicted"/>
<dbReference type="AlphaFoldDB" id="A0A8K0JI91"/>
<sequence length="274" mass="30482">MTIQKFPYGQFVYQINGTDDALNFSARAFWSGLWSRLHLEHLFIDRHFKSKQDISVFVLALEVTSRSSTIFMCHVWTAPSAVFGFICHLRILRRKPTAPKPPASKPMATTPPPSPKFADIIEDRFRFLDEVYFPPISAPNPSSFVRSRNGSLPSSRTGLALEATIGSIGAGDEFRPNATGTSDLMACLSLHVIIAYVVLALHHRAERNVHLKHERSRGRLSGFASRGVKKGNRRGKAQGIDDGAIHLITSLEDVPVVPSRPIGFRRFTGNFESI</sequence>
<protein>
    <submittedName>
        <fullName evidence="1">Uncharacterized protein</fullName>
    </submittedName>
</protein>
<comment type="caution">
    <text evidence="1">The sequence shown here is derived from an EMBL/GenBank/DDBJ whole genome shotgun (WGS) entry which is preliminary data.</text>
</comment>
<reference evidence="1" key="1">
    <citation type="submission" date="2020-04" db="EMBL/GenBank/DDBJ databases">
        <title>Analysis of mating type loci in Filobasidium floriforme.</title>
        <authorList>
            <person name="Nowrousian M."/>
        </authorList>
    </citation>
    <scope>NUCLEOTIDE SEQUENCE</scope>
    <source>
        <strain evidence="1">CBS 6242</strain>
    </source>
</reference>
<keyword evidence="2" id="KW-1185">Reference proteome</keyword>
<dbReference type="EMBL" id="JABELV010000118">
    <property type="protein sequence ID" value="KAG7530436.1"/>
    <property type="molecule type" value="Genomic_DNA"/>
</dbReference>
<gene>
    <name evidence="1" type="ORF">FFLO_05035</name>
</gene>
<evidence type="ECO:0000313" key="2">
    <source>
        <dbReference type="Proteomes" id="UP000812966"/>
    </source>
</evidence>
<organism evidence="1 2">
    <name type="scientific">Filobasidium floriforme</name>
    <dbReference type="NCBI Taxonomy" id="5210"/>
    <lineage>
        <taxon>Eukaryota</taxon>
        <taxon>Fungi</taxon>
        <taxon>Dikarya</taxon>
        <taxon>Basidiomycota</taxon>
        <taxon>Agaricomycotina</taxon>
        <taxon>Tremellomycetes</taxon>
        <taxon>Filobasidiales</taxon>
        <taxon>Filobasidiaceae</taxon>
        <taxon>Filobasidium</taxon>
    </lineage>
</organism>
<dbReference type="Proteomes" id="UP000812966">
    <property type="component" value="Unassembled WGS sequence"/>
</dbReference>
<name>A0A8K0JI91_9TREE</name>
<evidence type="ECO:0000313" key="1">
    <source>
        <dbReference type="EMBL" id="KAG7530436.1"/>
    </source>
</evidence>